<evidence type="ECO:0000256" key="1">
    <source>
        <dbReference type="SAM" id="SignalP"/>
    </source>
</evidence>
<sequence length="106" mass="11474">MKRFFLAACWLFASINVAKADDSLDVADRLGEIIGAEDACGLTLDQAAINRYVSNHVAADDLDFVGYLKTSTWTAKEDLSEMGATERSAHCMQVVRSAKAIGVTTE</sequence>
<evidence type="ECO:0000313" key="2">
    <source>
        <dbReference type="EMBL" id="SON55797.1"/>
    </source>
</evidence>
<feature type="chain" id="PRO_5013016659" evidence="1">
    <location>
        <begin position="21"/>
        <end position="106"/>
    </location>
</feature>
<reference evidence="3" key="1">
    <citation type="submission" date="2017-09" db="EMBL/GenBank/DDBJ databases">
        <title>Genome sequence of Nannocystis excedens DSM 71.</title>
        <authorList>
            <person name="Blom J."/>
        </authorList>
    </citation>
    <scope>NUCLEOTIDE SEQUENCE [LARGE SCALE GENOMIC DNA]</scope>
    <source>
        <strain evidence="3">type strain: E19</strain>
    </source>
</reference>
<dbReference type="KEGG" id="hdi:HDIA_2256"/>
<evidence type="ECO:0000313" key="3">
    <source>
        <dbReference type="Proteomes" id="UP000223606"/>
    </source>
</evidence>
<dbReference type="AlphaFoldDB" id="A0A2C9D662"/>
<keyword evidence="1" id="KW-0732">Signal</keyword>
<gene>
    <name evidence="2" type="ORF">HDIA_2256</name>
</gene>
<proteinExistence type="predicted"/>
<accession>A0A2C9D662</accession>
<dbReference type="EMBL" id="LT960614">
    <property type="protein sequence ID" value="SON55797.1"/>
    <property type="molecule type" value="Genomic_DNA"/>
</dbReference>
<organism evidence="2 3">
    <name type="scientific">Hartmannibacter diazotrophicus</name>
    <dbReference type="NCBI Taxonomy" id="1482074"/>
    <lineage>
        <taxon>Bacteria</taxon>
        <taxon>Pseudomonadati</taxon>
        <taxon>Pseudomonadota</taxon>
        <taxon>Alphaproteobacteria</taxon>
        <taxon>Hyphomicrobiales</taxon>
        <taxon>Pleomorphomonadaceae</taxon>
        <taxon>Hartmannibacter</taxon>
    </lineage>
</organism>
<dbReference type="Proteomes" id="UP000223606">
    <property type="component" value="Chromosome 1"/>
</dbReference>
<keyword evidence="3" id="KW-1185">Reference proteome</keyword>
<dbReference type="OrthoDB" id="8100822at2"/>
<feature type="signal peptide" evidence="1">
    <location>
        <begin position="1"/>
        <end position="20"/>
    </location>
</feature>
<name>A0A2C9D662_9HYPH</name>
<dbReference type="RefSeq" id="WP_099556256.1">
    <property type="nucleotide sequence ID" value="NZ_LT960614.1"/>
</dbReference>
<protein>
    <submittedName>
        <fullName evidence="2">Uncharacterized protein</fullName>
    </submittedName>
</protein>